<dbReference type="PANTHER" id="PTHR45418:SF1">
    <property type="entry name" value="CANCER_TESTIS ANTIGEN 55"/>
    <property type="match status" value="1"/>
</dbReference>
<evidence type="ECO:0000256" key="2">
    <source>
        <dbReference type="ARBA" id="ARBA00022490"/>
    </source>
</evidence>
<proteinExistence type="predicted"/>
<sequence length="145" mass="15908">VDAFCDEPSDTRVDVSPDTLTSAVGGTDHTNHAAYFSLNVICTDFEPYHGDLVEVEFSIQPGTQNRKAISVKPLAHKHVNEVCITSIHGRHGVVDNAIFFTLDSLKLPPGYVPQLHDLVNVVIVESAQSCYTWRAVSMTPVQMSQ</sequence>
<gene>
    <name evidence="3" type="primary">LOC109679919</name>
</gene>
<keyword evidence="2" id="KW-0963">Cytoplasm</keyword>
<reference evidence="3" key="1">
    <citation type="submission" date="2025-08" db="UniProtKB">
        <authorList>
            <consortium name="RefSeq"/>
        </authorList>
    </citation>
    <scope>IDENTIFICATION</scope>
    <source>
        <tissue evidence="3">Leukocyte</tissue>
    </source>
</reference>
<comment type="subcellular location">
    <subcellularLocation>
        <location evidence="1">Cytoplasm</location>
    </subcellularLocation>
</comment>
<evidence type="ECO:0000313" key="3">
    <source>
        <dbReference type="RefSeq" id="XP_020010554.1"/>
    </source>
</evidence>
<dbReference type="OrthoDB" id="9573766at2759"/>
<dbReference type="KEGG" id="ccan:109679919"/>
<dbReference type="PANTHER" id="PTHR45418">
    <property type="entry name" value="CANCER/TESTIS ANTIGEN 55"/>
    <property type="match status" value="1"/>
</dbReference>
<dbReference type="AlphaFoldDB" id="A0A8B7TS39"/>
<dbReference type="GO" id="GO:0005737">
    <property type="term" value="C:cytoplasm"/>
    <property type="evidence" value="ECO:0007669"/>
    <property type="project" value="UniProtKB-SubCell"/>
</dbReference>
<accession>A0A8B7TS39</accession>
<evidence type="ECO:0000256" key="1">
    <source>
        <dbReference type="ARBA" id="ARBA00004496"/>
    </source>
</evidence>
<organism evidence="3">
    <name type="scientific">Castor canadensis</name>
    <name type="common">American beaver</name>
    <dbReference type="NCBI Taxonomy" id="51338"/>
    <lineage>
        <taxon>Eukaryota</taxon>
        <taxon>Metazoa</taxon>
        <taxon>Chordata</taxon>
        <taxon>Craniata</taxon>
        <taxon>Vertebrata</taxon>
        <taxon>Euteleostomi</taxon>
        <taxon>Mammalia</taxon>
        <taxon>Eutheria</taxon>
        <taxon>Euarchontoglires</taxon>
        <taxon>Glires</taxon>
        <taxon>Rodentia</taxon>
        <taxon>Castorimorpha</taxon>
        <taxon>Castoridae</taxon>
        <taxon>Castor</taxon>
    </lineage>
</organism>
<dbReference type="RefSeq" id="XP_020010554.1">
    <property type="nucleotide sequence ID" value="XM_020154965.1"/>
</dbReference>
<protein>
    <submittedName>
        <fullName evidence="3">Cancer/testis antigen 55-like</fullName>
    </submittedName>
</protein>
<name>A0A8B7TS39_CASCN</name>
<feature type="non-terminal residue" evidence="3">
    <location>
        <position position="1"/>
    </location>
</feature>